<dbReference type="InterPro" id="IPR022300">
    <property type="entry name" value="PPK2-rel_1"/>
</dbReference>
<dbReference type="Gene3D" id="3.40.50.300">
    <property type="entry name" value="P-loop containing nucleotide triphosphate hydrolases"/>
    <property type="match status" value="1"/>
</dbReference>
<dbReference type="GO" id="GO:0016301">
    <property type="term" value="F:kinase activity"/>
    <property type="evidence" value="ECO:0007669"/>
    <property type="project" value="UniProtKB-KW"/>
</dbReference>
<dbReference type="InterPro" id="IPR027417">
    <property type="entry name" value="P-loop_NTPase"/>
</dbReference>
<dbReference type="Pfam" id="PF03976">
    <property type="entry name" value="PPK2"/>
    <property type="match status" value="1"/>
</dbReference>
<dbReference type="EMBL" id="BAAAPO010000003">
    <property type="protein sequence ID" value="GAA1779642.1"/>
    <property type="molecule type" value="Genomic_DNA"/>
</dbReference>
<dbReference type="InterPro" id="IPR022488">
    <property type="entry name" value="PPK2-related"/>
</dbReference>
<evidence type="ECO:0000259" key="1">
    <source>
        <dbReference type="Pfam" id="PF03976"/>
    </source>
</evidence>
<comment type="caution">
    <text evidence="2">The sequence shown here is derived from an EMBL/GenBank/DDBJ whole genome shotgun (WGS) entry which is preliminary data.</text>
</comment>
<dbReference type="PANTHER" id="PTHR34383">
    <property type="entry name" value="POLYPHOSPHATE:AMP PHOSPHOTRANSFERASE-RELATED"/>
    <property type="match status" value="1"/>
</dbReference>
<dbReference type="Proteomes" id="UP001499938">
    <property type="component" value="Unassembled WGS sequence"/>
</dbReference>
<feature type="domain" description="Polyphosphate kinase-2-related" evidence="1">
    <location>
        <begin position="103"/>
        <end position="321"/>
    </location>
</feature>
<dbReference type="SUPFAM" id="SSF52540">
    <property type="entry name" value="P-loop containing nucleoside triphosphate hydrolases"/>
    <property type="match status" value="1"/>
</dbReference>
<evidence type="ECO:0000313" key="3">
    <source>
        <dbReference type="Proteomes" id="UP001499938"/>
    </source>
</evidence>
<keyword evidence="2" id="KW-0808">Transferase</keyword>
<proteinExistence type="predicted"/>
<name>A0ABN2L949_9MICO</name>
<dbReference type="PANTHER" id="PTHR34383:SF3">
    <property type="entry name" value="POLYPHOSPHATE:AMP PHOSPHOTRANSFERASE"/>
    <property type="match status" value="1"/>
</dbReference>
<sequence>MAKDKKSKKKDKKSKKAAKELEVIAKDLAQRKAVRNAKKAKDAKIKVAAEKVAEVVAPKASDAPNPFDLADALRAGPGFVLTDLDTSSTPGFDGSREEAEALMGPLAEQVADLQERLYAEAKAGGKRSVLLVIQGMDTSGKGGIMRHVVGAADPQGVDITAFKAPTKEERAHPFLWRIRNALPEPGIIGVFDRSHYEDVLIVRVHDLVPRTQWARRYAQINAFEKQVVASGTTVIKVMLDISRDEQKARLAERLANPEKHWKFNPGDLDERAYWDDYMQAYQAAIDKCSTDEAPWYVVPADRKWYARLAVMNLLLNALQGLDPQWPAAEFDVAEQQRRLEEDVQKSADEDSTSS</sequence>
<organism evidence="2 3">
    <name type="scientific">Nostocoides veronense</name>
    <dbReference type="NCBI Taxonomy" id="330836"/>
    <lineage>
        <taxon>Bacteria</taxon>
        <taxon>Bacillati</taxon>
        <taxon>Actinomycetota</taxon>
        <taxon>Actinomycetes</taxon>
        <taxon>Micrococcales</taxon>
        <taxon>Intrasporangiaceae</taxon>
        <taxon>Nostocoides</taxon>
    </lineage>
</organism>
<evidence type="ECO:0000313" key="2">
    <source>
        <dbReference type="EMBL" id="GAA1779642.1"/>
    </source>
</evidence>
<reference evidence="2 3" key="1">
    <citation type="journal article" date="2019" name="Int. J. Syst. Evol. Microbiol.">
        <title>The Global Catalogue of Microorganisms (GCM) 10K type strain sequencing project: providing services to taxonomists for standard genome sequencing and annotation.</title>
        <authorList>
            <consortium name="The Broad Institute Genomics Platform"/>
            <consortium name="The Broad Institute Genome Sequencing Center for Infectious Disease"/>
            <person name="Wu L."/>
            <person name="Ma J."/>
        </authorList>
    </citation>
    <scope>NUCLEOTIDE SEQUENCE [LARGE SCALE GENOMIC DNA]</scope>
    <source>
        <strain evidence="2 3">JCM 15592</strain>
    </source>
</reference>
<keyword evidence="2" id="KW-0418">Kinase</keyword>
<keyword evidence="3" id="KW-1185">Reference proteome</keyword>
<dbReference type="RefSeq" id="WP_344079768.1">
    <property type="nucleotide sequence ID" value="NZ_BAAAPO010000003.1"/>
</dbReference>
<protein>
    <submittedName>
        <fullName evidence="2">Polyphosphate kinase 2 family protein</fullName>
    </submittedName>
</protein>
<gene>
    <name evidence="2" type="ORF">GCM10009811_01220</name>
</gene>
<accession>A0ABN2L949</accession>
<dbReference type="NCBIfam" id="TIGR03709">
    <property type="entry name" value="PPK2_rel_1"/>
    <property type="match status" value="1"/>
</dbReference>